<feature type="compositionally biased region" description="Low complexity" evidence="2">
    <location>
        <begin position="356"/>
        <end position="368"/>
    </location>
</feature>
<dbReference type="Pfam" id="PF25567">
    <property type="entry name" value="TPR_SYO1"/>
    <property type="match status" value="1"/>
</dbReference>
<evidence type="ECO:0000313" key="4">
    <source>
        <dbReference type="EMBL" id="EFA82655.1"/>
    </source>
</evidence>
<sequence length="701" mass="79114">MGKITNNKKVYRVDPITGANTRNDDEGNGSASEVMNDDTAKMLYDQVLNAASTLVDDPQELLKMVDDKDANQRDLALRTVAELIIENTSFNKNNLLDNKDNLIKIIKRSSDPEPQVAVTAMGALRNLTIVNPESCDLLLSSDILTSLISNFNRSLEFISTIQNNKYTTGPALENQHILLQSLSLLTNLCELSDSAFEVVSNSVGQHFSKLFQLLIGHSLFLEELVFYTCEFLSIITENNAKLSMTVGNDLLMQLYKCVSESKMSIKLLSLISVTLLNIGSHYHRDKVVELITPLLLPAFTNFQPVASLLAIKEKRLALKEVTASSNNQEEEEDEPIEEDTIVEDGDDDDEVEDQQMGETSTTSNNNNNGDTKEPKKAKSESVTFENEAEKMEEQWRDSLSAQQTAIEIFTNILSDDGQQQPSDNPYDEDDKFLDVQDIESAQDQDVSPLIKYLESTTLLANLIELIESIELQDITKIVKECTELMQLAISLKTMYKRAIQCLSNLLISFSKEKIHSHQRLWDLMLKISAHSIHNGQISQAKTEIEQLEIATSSLWSLMRNNSSIGFNNLDEIKNILFITSNAPTLVKTNLIGMIGLMGQKDMCKSILNQIGQLFVYCLANDQNAEVIAETLNSIFDVFAEPPVNQVFKELNMMSTLEQYVPILRNKIKTDKKKLDRQMLDRLDESRINLTRFIQYKKQQKY</sequence>
<dbReference type="OMA" id="ENELHAD"/>
<feature type="compositionally biased region" description="Basic and acidic residues" evidence="2">
    <location>
        <begin position="370"/>
        <end position="379"/>
    </location>
</feature>
<name>D3B7B2_HETP5</name>
<dbReference type="InterPro" id="IPR011989">
    <property type="entry name" value="ARM-like"/>
</dbReference>
<dbReference type="STRING" id="670386.D3B7B2"/>
<evidence type="ECO:0000256" key="2">
    <source>
        <dbReference type="SAM" id="MobiDB-lite"/>
    </source>
</evidence>
<evidence type="ECO:0000313" key="5">
    <source>
        <dbReference type="Proteomes" id="UP000001396"/>
    </source>
</evidence>
<dbReference type="InterPro" id="IPR052616">
    <property type="entry name" value="SYO1-like"/>
</dbReference>
<dbReference type="PANTHER" id="PTHR13347">
    <property type="entry name" value="HEAT REPEAT-CONTAINING PROTEIN 3"/>
    <property type="match status" value="1"/>
</dbReference>
<dbReference type="EMBL" id="ADBJ01000018">
    <property type="protein sequence ID" value="EFA82655.1"/>
    <property type="molecule type" value="Genomic_DNA"/>
</dbReference>
<dbReference type="GO" id="GO:0051082">
    <property type="term" value="F:unfolded protein binding"/>
    <property type="evidence" value="ECO:0007669"/>
    <property type="project" value="TreeGrafter"/>
</dbReference>
<feature type="domain" description="SYO1-like TPR repeats" evidence="3">
    <location>
        <begin position="449"/>
        <end position="699"/>
    </location>
</feature>
<dbReference type="PANTHER" id="PTHR13347:SF1">
    <property type="entry name" value="HEAT REPEAT-CONTAINING PROTEIN 3"/>
    <property type="match status" value="1"/>
</dbReference>
<comment type="similarity">
    <text evidence="1">Belongs to the nuclear import and ribosome assembly adapter family.</text>
</comment>
<feature type="compositionally biased region" description="Basic and acidic residues" evidence="2">
    <location>
        <begin position="387"/>
        <end position="396"/>
    </location>
</feature>
<feature type="region of interest" description="Disordered" evidence="2">
    <location>
        <begin position="322"/>
        <end position="399"/>
    </location>
</feature>
<dbReference type="GO" id="GO:0042273">
    <property type="term" value="P:ribosomal large subunit biogenesis"/>
    <property type="evidence" value="ECO:0007669"/>
    <property type="project" value="TreeGrafter"/>
</dbReference>
<reference evidence="4 5" key="1">
    <citation type="journal article" date="2011" name="Genome Res.">
        <title>Phylogeny-wide analysis of social amoeba genomes highlights ancient origins for complex intercellular communication.</title>
        <authorList>
            <person name="Heidel A.J."/>
            <person name="Lawal H.M."/>
            <person name="Felder M."/>
            <person name="Schilde C."/>
            <person name="Helps N.R."/>
            <person name="Tunggal B."/>
            <person name="Rivero F."/>
            <person name="John U."/>
            <person name="Schleicher M."/>
            <person name="Eichinger L."/>
            <person name="Platzer M."/>
            <person name="Noegel A.A."/>
            <person name="Schaap P."/>
            <person name="Gloeckner G."/>
        </authorList>
    </citation>
    <scope>NUCLEOTIDE SEQUENCE [LARGE SCALE GENOMIC DNA]</scope>
    <source>
        <strain evidence="5">ATCC 26659 / Pp 5 / PN500</strain>
    </source>
</reference>
<proteinExistence type="inferred from homology"/>
<dbReference type="Proteomes" id="UP000001396">
    <property type="component" value="Unassembled WGS sequence"/>
</dbReference>
<dbReference type="GO" id="GO:0006606">
    <property type="term" value="P:protein import into nucleus"/>
    <property type="evidence" value="ECO:0007669"/>
    <property type="project" value="TreeGrafter"/>
</dbReference>
<dbReference type="CDD" id="cd13394">
    <property type="entry name" value="Syo1_like"/>
    <property type="match status" value="1"/>
</dbReference>
<accession>D3B7B2</accession>
<dbReference type="Gene3D" id="1.25.10.10">
    <property type="entry name" value="Leucine-rich Repeat Variant"/>
    <property type="match status" value="1"/>
</dbReference>
<keyword evidence="5" id="KW-1185">Reference proteome</keyword>
<gene>
    <name evidence="4" type="ORF">PPL_04349</name>
</gene>
<dbReference type="GeneID" id="31359836"/>
<dbReference type="SUPFAM" id="SSF48371">
    <property type="entry name" value="ARM repeat"/>
    <property type="match status" value="1"/>
</dbReference>
<evidence type="ECO:0000256" key="1">
    <source>
        <dbReference type="ARBA" id="ARBA00049983"/>
    </source>
</evidence>
<feature type="compositionally biased region" description="Acidic residues" evidence="2">
    <location>
        <begin position="328"/>
        <end position="355"/>
    </location>
</feature>
<dbReference type="InterPro" id="IPR057990">
    <property type="entry name" value="TPR_SYO1"/>
</dbReference>
<dbReference type="RefSeq" id="XP_020434772.1">
    <property type="nucleotide sequence ID" value="XM_020575252.1"/>
</dbReference>
<protein>
    <submittedName>
        <fullName evidence="4">Armadillo repeat-containing protein</fullName>
    </submittedName>
</protein>
<evidence type="ECO:0000259" key="3">
    <source>
        <dbReference type="Pfam" id="PF25567"/>
    </source>
</evidence>
<dbReference type="InterPro" id="IPR016024">
    <property type="entry name" value="ARM-type_fold"/>
</dbReference>
<dbReference type="AlphaFoldDB" id="D3B7B2"/>
<dbReference type="FunCoup" id="D3B7B2">
    <property type="interactions" value="3"/>
</dbReference>
<comment type="caution">
    <text evidence="4">The sequence shown here is derived from an EMBL/GenBank/DDBJ whole genome shotgun (WGS) entry which is preliminary data.</text>
</comment>
<organism evidence="4 5">
    <name type="scientific">Heterostelium pallidum (strain ATCC 26659 / Pp 5 / PN500)</name>
    <name type="common">Cellular slime mold</name>
    <name type="synonym">Polysphondylium pallidum</name>
    <dbReference type="NCBI Taxonomy" id="670386"/>
    <lineage>
        <taxon>Eukaryota</taxon>
        <taxon>Amoebozoa</taxon>
        <taxon>Evosea</taxon>
        <taxon>Eumycetozoa</taxon>
        <taxon>Dictyostelia</taxon>
        <taxon>Acytosteliales</taxon>
        <taxon>Acytosteliaceae</taxon>
        <taxon>Heterostelium</taxon>
    </lineage>
</organism>
<dbReference type="InParanoid" id="D3B7B2"/>